<dbReference type="Pfam" id="PF03140">
    <property type="entry name" value="DUF247"/>
    <property type="match status" value="1"/>
</dbReference>
<gene>
    <name evidence="2" type="primary">gb19658</name>
    <name evidence="2" type="ORF">PR202_gb19658</name>
</gene>
<evidence type="ECO:0000256" key="1">
    <source>
        <dbReference type="SAM" id="MobiDB-lite"/>
    </source>
</evidence>
<dbReference type="Proteomes" id="UP001054889">
    <property type="component" value="Unassembled WGS sequence"/>
</dbReference>
<dbReference type="PANTHER" id="PTHR31170:SF18">
    <property type="entry name" value="(WILD MALAYSIAN BANANA) HYPOTHETICAL PROTEIN"/>
    <property type="match status" value="1"/>
</dbReference>
<evidence type="ECO:0000313" key="3">
    <source>
        <dbReference type="Proteomes" id="UP001054889"/>
    </source>
</evidence>
<keyword evidence="3" id="KW-1185">Reference proteome</keyword>
<dbReference type="EMBL" id="BQKI01000082">
    <property type="protein sequence ID" value="GJN31276.1"/>
    <property type="molecule type" value="Genomic_DNA"/>
</dbReference>
<feature type="compositionally biased region" description="Polar residues" evidence="1">
    <location>
        <begin position="232"/>
        <end position="241"/>
    </location>
</feature>
<proteinExistence type="predicted"/>
<dbReference type="AlphaFoldDB" id="A0AAV5FAK3"/>
<dbReference type="InterPro" id="IPR004158">
    <property type="entry name" value="DUF247_pln"/>
</dbReference>
<comment type="caution">
    <text evidence="2">The sequence shown here is derived from an EMBL/GenBank/DDBJ whole genome shotgun (WGS) entry which is preliminary data.</text>
</comment>
<name>A0AAV5FAK3_ELECO</name>
<protein>
    <submittedName>
        <fullName evidence="2">Uncharacterized protein</fullName>
    </submittedName>
</protein>
<dbReference type="PANTHER" id="PTHR31170">
    <property type="entry name" value="BNAC04G53230D PROTEIN"/>
    <property type="match status" value="1"/>
</dbReference>
<reference evidence="2" key="2">
    <citation type="submission" date="2021-12" db="EMBL/GenBank/DDBJ databases">
        <title>Resequencing data analysis of finger millet.</title>
        <authorList>
            <person name="Hatakeyama M."/>
            <person name="Aluri S."/>
            <person name="Balachadran M.T."/>
            <person name="Sivarajan S.R."/>
            <person name="Poveda L."/>
            <person name="Shimizu-Inatsugi R."/>
            <person name="Schlapbach R."/>
            <person name="Sreeman S.M."/>
            <person name="Shimizu K.K."/>
        </authorList>
    </citation>
    <scope>NUCLEOTIDE SEQUENCE</scope>
</reference>
<evidence type="ECO:0000313" key="2">
    <source>
        <dbReference type="EMBL" id="GJN31276.1"/>
    </source>
</evidence>
<sequence>MQRRVDAAAPQADDADDDPYTIFRLPAAVRERHRDLYEPKVVSVGPYYHGRAGLGAAQQHKWRLLRDFLSRNNRKPQGLGAYVRAAREVEADARRCYADQGFAMGPDEFVEMLVLDGCFLLEFFLRKGEGQLAAPGGAKWAWHHMYHDALLMENQIPFFVLEKLHAVAFAGEERDALLDVFCKAFAGDLPSSRAIRPSSDKKIHHLLHLHYECNVRNPTADSDVTKARNVIGTETNGNNATGPLAIWKQPAVPSPRSSGDGKRPADFDGPAGGEDGGVRGDVQAEGHAAGRVRRHVPLRGAAHAGVRGGRGRQGAAREPGGVRAGRRARGAAAGWGEQGDRVRGAARVAGQLAEGRGGAPPLWDLALHGGRRRRRRLLQPRRAVHHHGLRQAPARLPLPGRQGALPLEQMMIATLDVVRSCLCFHSFFFLPTTGRYLITALLCTPEALSSYMWRECVEFALY</sequence>
<organism evidence="2 3">
    <name type="scientific">Eleusine coracana subsp. coracana</name>
    <dbReference type="NCBI Taxonomy" id="191504"/>
    <lineage>
        <taxon>Eukaryota</taxon>
        <taxon>Viridiplantae</taxon>
        <taxon>Streptophyta</taxon>
        <taxon>Embryophyta</taxon>
        <taxon>Tracheophyta</taxon>
        <taxon>Spermatophyta</taxon>
        <taxon>Magnoliopsida</taxon>
        <taxon>Liliopsida</taxon>
        <taxon>Poales</taxon>
        <taxon>Poaceae</taxon>
        <taxon>PACMAD clade</taxon>
        <taxon>Chloridoideae</taxon>
        <taxon>Cynodonteae</taxon>
        <taxon>Eleusininae</taxon>
        <taxon>Eleusine</taxon>
    </lineage>
</organism>
<accession>A0AAV5FAK3</accession>
<feature type="region of interest" description="Disordered" evidence="1">
    <location>
        <begin position="232"/>
        <end position="338"/>
    </location>
</feature>
<reference evidence="2" key="1">
    <citation type="journal article" date="2018" name="DNA Res.">
        <title>Multiple hybrid de novo genome assembly of finger millet, an orphan allotetraploid crop.</title>
        <authorList>
            <person name="Hatakeyama M."/>
            <person name="Aluri S."/>
            <person name="Balachadran M.T."/>
            <person name="Sivarajan S.R."/>
            <person name="Patrignani A."/>
            <person name="Gruter S."/>
            <person name="Poveda L."/>
            <person name="Shimizu-Inatsugi R."/>
            <person name="Baeten J."/>
            <person name="Francoijs K.J."/>
            <person name="Nataraja K.N."/>
            <person name="Reddy Y.A.N."/>
            <person name="Phadnis S."/>
            <person name="Ravikumar R.L."/>
            <person name="Schlapbach R."/>
            <person name="Sreeman S.M."/>
            <person name="Shimizu K.K."/>
        </authorList>
    </citation>
    <scope>NUCLEOTIDE SEQUENCE</scope>
</reference>